<dbReference type="NCBIfam" id="NF040974">
    <property type="entry name" value="RepABC_RepC"/>
    <property type="match status" value="1"/>
</dbReference>
<gene>
    <name evidence="2" type="ORF">ELI03_33570</name>
</gene>
<feature type="region of interest" description="Disordered" evidence="1">
    <location>
        <begin position="1"/>
        <end position="24"/>
    </location>
</feature>
<dbReference type="Proteomes" id="UP000293652">
    <property type="component" value="Unassembled WGS sequence"/>
</dbReference>
<evidence type="ECO:0000313" key="2">
    <source>
        <dbReference type="EMBL" id="TAX65283.1"/>
    </source>
</evidence>
<dbReference type="Pfam" id="PF11800">
    <property type="entry name" value="RP-C_C"/>
    <property type="match status" value="1"/>
</dbReference>
<dbReference type="Pfam" id="PF03428">
    <property type="entry name" value="RP-C"/>
    <property type="match status" value="1"/>
</dbReference>
<organism evidence="2 3">
    <name type="scientific">Rhizobium leguminosarum</name>
    <dbReference type="NCBI Taxonomy" id="384"/>
    <lineage>
        <taxon>Bacteria</taxon>
        <taxon>Pseudomonadati</taxon>
        <taxon>Pseudomonadota</taxon>
        <taxon>Alphaproteobacteria</taxon>
        <taxon>Hyphomicrobiales</taxon>
        <taxon>Rhizobiaceae</taxon>
        <taxon>Rhizobium/Agrobacterium group</taxon>
        <taxon>Rhizobium</taxon>
    </lineage>
</organism>
<sequence>MRNASSSGWRPQKPTPSPAAKPATADKKVLFQAAHKAGRALKLPSSARFVLDQLVGVFDGVLVENRMLVWPSNDFLVKRTGLSERSVRYSLKRLIDLGLILGKDSPNGKRFAQRSPRGQISKAYGFDLSPLLERLPEFTNQVQAIEDKRRVRGEVLDELTIHRRSAQELLRTLAETLPSIDVSDLTARAAELVRVAPRRSGAGSPDDVRDAWRTIREEAEGRFHAASGGKVCRHKDNNTNAPDESCNNANDNPKDPQRTSASSNADDLRTACPEAMQFIGDVRSDRDLIMGVSRMRGAFGVSASGWEKAILEIGALCASATLVYVIEMQARRATGSDPVENPGGYFRAMVRLIKAGRFDLTREILEMKAHITRSNPLVGLASA</sequence>
<comment type="caution">
    <text evidence="2">The sequence shown here is derived from an EMBL/GenBank/DDBJ whole genome shotgun (WGS) entry which is preliminary data.</text>
</comment>
<accession>A0A4Q8XRZ9</accession>
<dbReference type="RefSeq" id="WP_130671796.1">
    <property type="nucleotide sequence ID" value="NZ_SIOG01000010.1"/>
</dbReference>
<dbReference type="InterPro" id="IPR047611">
    <property type="entry name" value="RepABC_RepC"/>
</dbReference>
<dbReference type="EMBL" id="SIPC01000007">
    <property type="protein sequence ID" value="TAX65283.1"/>
    <property type="molecule type" value="Genomic_DNA"/>
</dbReference>
<proteinExistence type="predicted"/>
<reference evidence="2 3" key="1">
    <citation type="submission" date="2019-02" db="EMBL/GenBank/DDBJ databases">
        <title>The genomic architecture of introgression among sibling species of bacteria.</title>
        <authorList>
            <person name="Cavassim M.I.A."/>
            <person name="Moeskjaer S."/>
            <person name="Moslemi C."/>
            <person name="Fields B."/>
            <person name="Bachmann A."/>
            <person name="Vilhjalmsson B."/>
            <person name="Schierup M.H."/>
            <person name="Young J.P.W."/>
            <person name="Andersen S.U."/>
        </authorList>
    </citation>
    <scope>NUCLEOTIDE SEQUENCE [LARGE SCALE GENOMIC DNA]</scope>
    <source>
        <strain evidence="2 3">SM145A</strain>
    </source>
</reference>
<feature type="region of interest" description="Disordered" evidence="1">
    <location>
        <begin position="226"/>
        <end position="266"/>
    </location>
</feature>
<feature type="compositionally biased region" description="Polar residues" evidence="1">
    <location>
        <begin position="238"/>
        <end position="251"/>
    </location>
</feature>
<evidence type="ECO:0000313" key="3">
    <source>
        <dbReference type="Proteomes" id="UP000293652"/>
    </source>
</evidence>
<evidence type="ECO:0000256" key="1">
    <source>
        <dbReference type="SAM" id="MobiDB-lite"/>
    </source>
</evidence>
<name>A0A4Q8XRZ9_RHILE</name>
<protein>
    <submittedName>
        <fullName evidence="2">Uncharacterized protein</fullName>
    </submittedName>
</protein>
<dbReference type="AlphaFoldDB" id="A0A4Q8XRZ9"/>
<dbReference type="InterPro" id="IPR005090">
    <property type="entry name" value="RepC_N"/>
</dbReference>
<dbReference type="InterPro" id="IPR021760">
    <property type="entry name" value="RepC_C"/>
</dbReference>